<accession>A0ABY4LSW3</accession>
<dbReference type="Pfam" id="PF00589">
    <property type="entry name" value="Phage_integrase"/>
    <property type="match status" value="1"/>
</dbReference>
<dbReference type="InterPro" id="IPR011010">
    <property type="entry name" value="DNA_brk_join_enz"/>
</dbReference>
<dbReference type="InterPro" id="IPR002104">
    <property type="entry name" value="Integrase_catalytic"/>
</dbReference>
<dbReference type="InterPro" id="IPR013762">
    <property type="entry name" value="Integrase-like_cat_sf"/>
</dbReference>
<evidence type="ECO:0000256" key="2">
    <source>
        <dbReference type="ARBA" id="ARBA00023125"/>
    </source>
</evidence>
<dbReference type="EMBL" id="CP096829">
    <property type="protein sequence ID" value="UPZ16179.1"/>
    <property type="molecule type" value="Genomic_DNA"/>
</dbReference>
<comment type="similarity">
    <text evidence="1">Belongs to the 'phage' integrase family.</text>
</comment>
<dbReference type="PANTHER" id="PTHR30349:SF64">
    <property type="entry name" value="PROPHAGE INTEGRASE INTD-RELATED"/>
    <property type="match status" value="1"/>
</dbReference>
<dbReference type="Gene3D" id="1.10.150.130">
    <property type="match status" value="1"/>
</dbReference>
<dbReference type="InterPro" id="IPR050090">
    <property type="entry name" value="Tyrosine_recombinase_XerCD"/>
</dbReference>
<dbReference type="Pfam" id="PF13102">
    <property type="entry name" value="Phage_int_SAM_5"/>
    <property type="match status" value="1"/>
</dbReference>
<name>A0ABY4LSW3_9FLAO</name>
<dbReference type="PANTHER" id="PTHR30349">
    <property type="entry name" value="PHAGE INTEGRASE-RELATED"/>
    <property type="match status" value="1"/>
</dbReference>
<evidence type="ECO:0000256" key="1">
    <source>
        <dbReference type="ARBA" id="ARBA00008857"/>
    </source>
</evidence>
<dbReference type="InterPro" id="IPR010998">
    <property type="entry name" value="Integrase_recombinase_N"/>
</dbReference>
<evidence type="ECO:0000313" key="5">
    <source>
        <dbReference type="EMBL" id="UPZ16179.1"/>
    </source>
</evidence>
<dbReference type="PROSITE" id="PS51898">
    <property type="entry name" value="TYR_RECOMBINASE"/>
    <property type="match status" value="1"/>
</dbReference>
<dbReference type="InterPro" id="IPR035386">
    <property type="entry name" value="Arm-DNA-bind_5"/>
</dbReference>
<dbReference type="Pfam" id="PF17293">
    <property type="entry name" value="Arm-DNA-bind_5"/>
    <property type="match status" value="1"/>
</dbReference>
<evidence type="ECO:0000256" key="3">
    <source>
        <dbReference type="ARBA" id="ARBA00023172"/>
    </source>
</evidence>
<protein>
    <submittedName>
        <fullName evidence="5">Site-specific integrase</fullName>
    </submittedName>
</protein>
<sequence length="440" mass="51208">MLESSFGLTFFLKAPRKKNNLRYIYLRVIVDGIPKETSTKRKWDINRWDQKAERAVGTKEDAKTTNFFLTTIETKVNQYRNDLLYAESSITSQKIIDFIMGRIAPKVKVIEEFLKHNDELLALVGKGEYAIGTHERFEISKKHVKEFLLFKFNLEDMEFRDLNYEFIKDYEFYLKTVKNCNNNTALKYITNFRKIVRRAIDKEIIKEDPFKKFTGKKTKTKKKPLTAVELHKIENHIFSTPRLTVIRDVFIFQCYTGLAYIDAFQLQKEDIKIGIDGEYWIMSDRQKTESETNIPLLPKALEIIKKYKDHPLCLSRGTVLPVKSNQKMNAYLKEIADLCGITSVLNTHKARRTFGSTVTLANDVPIHIVKEMLGHKSVQQTEEYAITEQQTVGRQMIELRNKLNKKASFDSDNGLLILEKLENEILDLKKKFAISGKSGY</sequence>
<organism evidence="5 6">
    <name type="scientific">Flavobacterium humidisoli</name>
    <dbReference type="NCBI Taxonomy" id="2937442"/>
    <lineage>
        <taxon>Bacteria</taxon>
        <taxon>Pseudomonadati</taxon>
        <taxon>Bacteroidota</taxon>
        <taxon>Flavobacteriia</taxon>
        <taxon>Flavobacteriales</taxon>
        <taxon>Flavobacteriaceae</taxon>
        <taxon>Flavobacterium</taxon>
    </lineage>
</organism>
<reference evidence="5 6" key="1">
    <citation type="submission" date="2022-04" db="EMBL/GenBank/DDBJ databases">
        <authorList>
            <person name="Ra J.-S."/>
            <person name="Kim S.-B."/>
        </authorList>
    </citation>
    <scope>NUCLEOTIDE SEQUENCE [LARGE SCALE GENOMIC DNA]</scope>
    <source>
        <strain evidence="5 6">MMS21-Er5</strain>
    </source>
</reference>
<keyword evidence="2" id="KW-0238">DNA-binding</keyword>
<dbReference type="Gene3D" id="1.10.443.10">
    <property type="entry name" value="Intergrase catalytic core"/>
    <property type="match status" value="1"/>
</dbReference>
<dbReference type="Proteomes" id="UP000829998">
    <property type="component" value="Chromosome"/>
</dbReference>
<evidence type="ECO:0000313" key="6">
    <source>
        <dbReference type="Proteomes" id="UP000829998"/>
    </source>
</evidence>
<dbReference type="InterPro" id="IPR025269">
    <property type="entry name" value="SAM-like_dom"/>
</dbReference>
<proteinExistence type="inferred from homology"/>
<feature type="domain" description="Tyr recombinase" evidence="4">
    <location>
        <begin position="220"/>
        <end position="404"/>
    </location>
</feature>
<gene>
    <name evidence="5" type="ORF">M0M44_02255</name>
</gene>
<dbReference type="RefSeq" id="WP_248728318.1">
    <property type="nucleotide sequence ID" value="NZ_CP096829.1"/>
</dbReference>
<evidence type="ECO:0000259" key="4">
    <source>
        <dbReference type="PROSITE" id="PS51898"/>
    </source>
</evidence>
<dbReference type="CDD" id="cd01185">
    <property type="entry name" value="INTN1_C_like"/>
    <property type="match status" value="1"/>
</dbReference>
<keyword evidence="6" id="KW-1185">Reference proteome</keyword>
<keyword evidence="3" id="KW-0233">DNA recombination</keyword>
<dbReference type="SUPFAM" id="SSF56349">
    <property type="entry name" value="DNA breaking-rejoining enzymes"/>
    <property type="match status" value="1"/>
</dbReference>